<proteinExistence type="predicted"/>
<evidence type="ECO:0000256" key="1">
    <source>
        <dbReference type="SAM" id="Phobius"/>
    </source>
</evidence>
<evidence type="ECO:0000259" key="2">
    <source>
        <dbReference type="Pfam" id="PF14145"/>
    </source>
</evidence>
<protein>
    <submittedName>
        <fullName evidence="3">YrhK family protein</fullName>
    </submittedName>
</protein>
<keyword evidence="1" id="KW-0472">Membrane</keyword>
<dbReference type="Pfam" id="PF14145">
    <property type="entry name" value="YrhK"/>
    <property type="match status" value="1"/>
</dbReference>
<evidence type="ECO:0000313" key="4">
    <source>
        <dbReference type="Proteomes" id="UP000619079"/>
    </source>
</evidence>
<dbReference type="InterPro" id="IPR025424">
    <property type="entry name" value="YrhK_domain"/>
</dbReference>
<gene>
    <name evidence="3" type="ORF">JF290_18600</name>
</gene>
<feature type="transmembrane region" description="Helical" evidence="1">
    <location>
        <begin position="50"/>
        <end position="69"/>
    </location>
</feature>
<dbReference type="Proteomes" id="UP000619079">
    <property type="component" value="Unassembled WGS sequence"/>
</dbReference>
<accession>A0A8J7LTT8</accession>
<feature type="domain" description="YrhK" evidence="2">
    <location>
        <begin position="21"/>
        <end position="74"/>
    </location>
</feature>
<organism evidence="3 4">
    <name type="scientific">Sedimentitalea arenosa</name>
    <dbReference type="NCBI Taxonomy" id="2798803"/>
    <lineage>
        <taxon>Bacteria</taxon>
        <taxon>Pseudomonadati</taxon>
        <taxon>Pseudomonadota</taxon>
        <taxon>Alphaproteobacteria</taxon>
        <taxon>Rhodobacterales</taxon>
        <taxon>Paracoccaceae</taxon>
        <taxon>Sedimentitalea</taxon>
    </lineage>
</organism>
<reference evidence="3" key="1">
    <citation type="submission" date="2020-12" db="EMBL/GenBank/DDBJ databases">
        <title>Sedimentitalea sp. nov., isolated from sand in Incheon.</title>
        <authorList>
            <person name="Kim W."/>
        </authorList>
    </citation>
    <scope>NUCLEOTIDE SEQUENCE</scope>
    <source>
        <strain evidence="3">CAU 1593</strain>
    </source>
</reference>
<comment type="caution">
    <text evidence="3">The sequence shown here is derived from an EMBL/GenBank/DDBJ whole genome shotgun (WGS) entry which is preliminary data.</text>
</comment>
<keyword evidence="4" id="KW-1185">Reference proteome</keyword>
<name>A0A8J7LTT8_9RHOB</name>
<dbReference type="AlphaFoldDB" id="A0A8J7LTT8"/>
<sequence length="91" mass="10482">MFFHPENRGRSARHLKLYAYFELAYTLTDFCAAALFVVGSLLFFSEETTYAATWLFVVGSVLFGVRPSLKLVREVAYLRMGDYQDLARKLD</sequence>
<keyword evidence="1" id="KW-0812">Transmembrane</keyword>
<keyword evidence="1" id="KW-1133">Transmembrane helix</keyword>
<evidence type="ECO:0000313" key="3">
    <source>
        <dbReference type="EMBL" id="MBJ6373539.1"/>
    </source>
</evidence>
<dbReference type="EMBL" id="JAELVR010000015">
    <property type="protein sequence ID" value="MBJ6373539.1"/>
    <property type="molecule type" value="Genomic_DNA"/>
</dbReference>
<dbReference type="RefSeq" id="WP_199026415.1">
    <property type="nucleotide sequence ID" value="NZ_JAELVR010000015.1"/>
</dbReference>
<feature type="transmembrane region" description="Helical" evidence="1">
    <location>
        <begin position="20"/>
        <end position="44"/>
    </location>
</feature>